<gene>
    <name evidence="2" type="ORF">GXP67_03870</name>
</gene>
<dbReference type="InterPro" id="IPR037401">
    <property type="entry name" value="SnoaL-like"/>
</dbReference>
<evidence type="ECO:0000259" key="1">
    <source>
        <dbReference type="Pfam" id="PF12680"/>
    </source>
</evidence>
<dbReference type="SUPFAM" id="SSF54427">
    <property type="entry name" value="NTF2-like"/>
    <property type="match status" value="1"/>
</dbReference>
<reference evidence="2 3" key="1">
    <citation type="submission" date="2020-01" db="EMBL/GenBank/DDBJ databases">
        <authorList>
            <person name="Kim M.K."/>
        </authorList>
    </citation>
    <scope>NUCLEOTIDE SEQUENCE [LARGE SCALE GENOMIC DNA]</scope>
    <source>
        <strain evidence="2 3">172606-1</strain>
    </source>
</reference>
<feature type="domain" description="SnoaL-like" evidence="1">
    <location>
        <begin position="10"/>
        <end position="120"/>
    </location>
</feature>
<dbReference type="AlphaFoldDB" id="A0A6C0GDI6"/>
<keyword evidence="3" id="KW-1185">Reference proteome</keyword>
<dbReference type="Proteomes" id="UP000480178">
    <property type="component" value="Chromosome"/>
</dbReference>
<evidence type="ECO:0000313" key="3">
    <source>
        <dbReference type="Proteomes" id="UP000480178"/>
    </source>
</evidence>
<dbReference type="InterPro" id="IPR032710">
    <property type="entry name" value="NTF2-like_dom_sf"/>
</dbReference>
<sequence>MLPATLQTIIEQYIQAYNQFDVPGMLTHLHPDIEFRNISNGEVTHSLKGKAAFREQAEQAVRYFSQRKQSIQHINFQPDQAEVLLDYVAVLAIDLPNGMKKGDTLQLKGKSVFRFQYQQIILIEDIS</sequence>
<proteinExistence type="predicted"/>
<accession>A0A6C0GDI6</accession>
<dbReference type="KEGG" id="rhoz:GXP67_03870"/>
<name>A0A6C0GDI6_9BACT</name>
<evidence type="ECO:0000313" key="2">
    <source>
        <dbReference type="EMBL" id="QHT65863.1"/>
    </source>
</evidence>
<dbReference type="Gene3D" id="3.10.450.50">
    <property type="match status" value="1"/>
</dbReference>
<protein>
    <submittedName>
        <fullName evidence="2">Nuclear transport factor 2 family protein</fullName>
    </submittedName>
</protein>
<dbReference type="Pfam" id="PF12680">
    <property type="entry name" value="SnoaL_2"/>
    <property type="match status" value="1"/>
</dbReference>
<organism evidence="2 3">
    <name type="scientific">Rhodocytophaga rosea</name>
    <dbReference type="NCBI Taxonomy" id="2704465"/>
    <lineage>
        <taxon>Bacteria</taxon>
        <taxon>Pseudomonadati</taxon>
        <taxon>Bacteroidota</taxon>
        <taxon>Cytophagia</taxon>
        <taxon>Cytophagales</taxon>
        <taxon>Rhodocytophagaceae</taxon>
        <taxon>Rhodocytophaga</taxon>
    </lineage>
</organism>
<dbReference type="EMBL" id="CP048222">
    <property type="protein sequence ID" value="QHT65863.1"/>
    <property type="molecule type" value="Genomic_DNA"/>
</dbReference>
<dbReference type="RefSeq" id="WP_162441940.1">
    <property type="nucleotide sequence ID" value="NZ_CP048222.1"/>
</dbReference>